<dbReference type="InterPro" id="IPR011009">
    <property type="entry name" value="Kinase-like_dom_sf"/>
</dbReference>
<evidence type="ECO:0000259" key="1">
    <source>
        <dbReference type="Pfam" id="PF01636"/>
    </source>
</evidence>
<evidence type="ECO:0000313" key="2">
    <source>
        <dbReference type="EMBL" id="QIS09639.1"/>
    </source>
</evidence>
<gene>
    <name evidence="2" type="ORF">F5544_08685</name>
</gene>
<organism evidence="2 3">
    <name type="scientific">Nocardia arthritidis</name>
    <dbReference type="NCBI Taxonomy" id="228602"/>
    <lineage>
        <taxon>Bacteria</taxon>
        <taxon>Bacillati</taxon>
        <taxon>Actinomycetota</taxon>
        <taxon>Actinomycetes</taxon>
        <taxon>Mycobacteriales</taxon>
        <taxon>Nocardiaceae</taxon>
        <taxon>Nocardia</taxon>
    </lineage>
</organism>
<dbReference type="Proteomes" id="UP000503540">
    <property type="component" value="Chromosome"/>
</dbReference>
<name>A0A6G9Y8U7_9NOCA</name>
<proteinExistence type="predicted"/>
<dbReference type="Gene3D" id="3.30.200.20">
    <property type="entry name" value="Phosphorylase Kinase, domain 1"/>
    <property type="match status" value="1"/>
</dbReference>
<dbReference type="GO" id="GO:0016740">
    <property type="term" value="F:transferase activity"/>
    <property type="evidence" value="ECO:0007669"/>
    <property type="project" value="UniProtKB-KW"/>
</dbReference>
<dbReference type="KEGG" id="nah:F5544_08685"/>
<feature type="domain" description="Aminoglycoside phosphotransferase" evidence="1">
    <location>
        <begin position="34"/>
        <end position="257"/>
    </location>
</feature>
<keyword evidence="2" id="KW-0808">Transferase</keyword>
<protein>
    <submittedName>
        <fullName evidence="2">Phosphotransferase</fullName>
    </submittedName>
</protein>
<dbReference type="EMBL" id="CP046172">
    <property type="protein sequence ID" value="QIS09639.1"/>
    <property type="molecule type" value="Genomic_DNA"/>
</dbReference>
<dbReference type="Pfam" id="PF01636">
    <property type="entry name" value="APH"/>
    <property type="match status" value="1"/>
</dbReference>
<dbReference type="PANTHER" id="PTHR21310">
    <property type="entry name" value="AMINOGLYCOSIDE PHOSPHOTRANSFERASE-RELATED-RELATED"/>
    <property type="match status" value="1"/>
</dbReference>
<dbReference type="AlphaFoldDB" id="A0A6G9Y8U7"/>
<accession>A0A6G9Y8U7</accession>
<evidence type="ECO:0000313" key="3">
    <source>
        <dbReference type="Proteomes" id="UP000503540"/>
    </source>
</evidence>
<dbReference type="SUPFAM" id="SSF56112">
    <property type="entry name" value="Protein kinase-like (PK-like)"/>
    <property type="match status" value="1"/>
</dbReference>
<dbReference type="RefSeq" id="WP_167472719.1">
    <property type="nucleotide sequence ID" value="NZ_CP046172.1"/>
</dbReference>
<dbReference type="PANTHER" id="PTHR21310:SF42">
    <property type="entry name" value="BIFUNCTIONAL AAC_APH"/>
    <property type="match status" value="1"/>
</dbReference>
<dbReference type="InterPro" id="IPR051678">
    <property type="entry name" value="AGP_Transferase"/>
</dbReference>
<sequence length="310" mass="33957">MDMSGHIELPDGALDKVVAALRASSHPELAAGELSLLGAGMDSLALRLDHDGETYVLRCPFGPDGAEGIAREAAVLPELAATLTLPIPRFLLTAPNPLGPGQFCLYPAVPGESLSEAEWLRRGLPDSAVIVGQIAEFLTQSHAFPVSRAEQLGVEIRDMRTDFTEDLDLVRDRVLPLLAPASARELERSWTNYLGDDRNFDYRPTLTHADISPDHLLVTGDRISGVIDFGDLTIGDPDYDLVYLWTDLGPDFVAKVRRHRGLPLDDRLSAKLGFWAKADMTIDVLHGLENAMPEFTEQSLQNLAEVLERS</sequence>
<dbReference type="Gene3D" id="3.90.1200.10">
    <property type="match status" value="1"/>
</dbReference>
<reference evidence="2 3" key="1">
    <citation type="journal article" date="2019" name="ACS Chem. Biol.">
        <title>Identification and Mobilization of a Cryptic Antibiotic Biosynthesis Gene Locus from a Human-Pathogenic Nocardia Isolate.</title>
        <authorList>
            <person name="Herisse M."/>
            <person name="Ishida K."/>
            <person name="Porter J.L."/>
            <person name="Howden B."/>
            <person name="Hertweck C."/>
            <person name="Stinear T.P."/>
            <person name="Pidot S.J."/>
        </authorList>
    </citation>
    <scope>NUCLEOTIDE SEQUENCE [LARGE SCALE GENOMIC DNA]</scope>
    <source>
        <strain evidence="2 3">AUSMDU00012717</strain>
    </source>
</reference>
<dbReference type="InterPro" id="IPR002575">
    <property type="entry name" value="Aminoglycoside_PTrfase"/>
</dbReference>
<keyword evidence="3" id="KW-1185">Reference proteome</keyword>